<evidence type="ECO:0000259" key="2">
    <source>
        <dbReference type="Pfam" id="PF13100"/>
    </source>
</evidence>
<comment type="caution">
    <text evidence="3">The sequence shown here is derived from an EMBL/GenBank/DDBJ whole genome shotgun (WGS) entry which is preliminary data.</text>
</comment>
<dbReference type="EMBL" id="SORL01000007">
    <property type="protein sequence ID" value="TDY64514.1"/>
    <property type="molecule type" value="Genomic_DNA"/>
</dbReference>
<feature type="transmembrane region" description="Helical" evidence="1">
    <location>
        <begin position="7"/>
        <end position="31"/>
    </location>
</feature>
<feature type="transmembrane region" description="Helical" evidence="1">
    <location>
        <begin position="37"/>
        <end position="54"/>
    </location>
</feature>
<keyword evidence="4" id="KW-1185">Reference proteome</keyword>
<organism evidence="3 4">
    <name type="scientific">Algibacter lectus</name>
    <dbReference type="NCBI Taxonomy" id="221126"/>
    <lineage>
        <taxon>Bacteria</taxon>
        <taxon>Pseudomonadati</taxon>
        <taxon>Bacteroidota</taxon>
        <taxon>Flavobacteriia</taxon>
        <taxon>Flavobacteriales</taxon>
        <taxon>Flavobacteriaceae</taxon>
        <taxon>Algibacter</taxon>
    </lineage>
</organism>
<feature type="domain" description="Organic solvent tolerance-like N-terminal" evidence="2">
    <location>
        <begin position="57"/>
        <end position="212"/>
    </location>
</feature>
<dbReference type="Proteomes" id="UP000294824">
    <property type="component" value="Unassembled WGS sequence"/>
</dbReference>
<evidence type="ECO:0000313" key="3">
    <source>
        <dbReference type="EMBL" id="TDY64514.1"/>
    </source>
</evidence>
<keyword evidence="1" id="KW-0472">Membrane</keyword>
<reference evidence="3 4" key="1">
    <citation type="submission" date="2019-03" db="EMBL/GenBank/DDBJ databases">
        <title>Genomic Encyclopedia of Type Strains, Phase III (KMG-III): the genomes of soil and plant-associated and newly described type strains.</title>
        <authorList>
            <person name="Whitman W."/>
        </authorList>
    </citation>
    <scope>NUCLEOTIDE SEQUENCE [LARGE SCALE GENOMIC DNA]</scope>
    <source>
        <strain evidence="3 4">CECT 8301</strain>
    </source>
</reference>
<keyword evidence="1" id="KW-0812">Transmembrane</keyword>
<dbReference type="Pfam" id="PF13100">
    <property type="entry name" value="OstA_2"/>
    <property type="match status" value="1"/>
</dbReference>
<gene>
    <name evidence="3" type="ORF">DFQ06_1425</name>
</gene>
<protein>
    <submittedName>
        <fullName evidence="3">OstA-like protein</fullName>
    </submittedName>
</protein>
<dbReference type="InterPro" id="IPR005653">
    <property type="entry name" value="OstA-like_N"/>
</dbReference>
<evidence type="ECO:0000313" key="4">
    <source>
        <dbReference type="Proteomes" id="UP000294824"/>
    </source>
</evidence>
<keyword evidence="1" id="KW-1133">Transmembrane helix</keyword>
<sequence>MRNASKIIEAFFTSIQLYCLIIVIFVTNIFILIRTKFIYTFIIFFLGISTILTAQDKKKISIEYAGRLNVDEENYPGAKVLTRNSMQQVHIAHAGSNMWCDKAIYYSGENFVEAYGNVIVKQGDTITMTSKYVEYSGTSQLAFASGEVVLKSPNSTISSDTLYFDRIKQQSFYKSGGNVVKDSSGTITSKIGRYYMTDKKFQFVDDVVLTGDGTVVNSNYFDFYEDTGLAYLFGPSTITTEDSKTYCEKGFYDTKNKTGYALKDSKIYYDDRIIEGDSLYFDNTKSFASATNNIKITDTINKSIVTGHYAEVFRAKDSLFITKRALVTTVQEKDSVYLHADKIMVTGKPENRITRAYYNAKLFKTDISAKADSIHADQKTGITELINLDRFAPTDAFSTKRRPILWNNANQMTGDTIHLISNSKTEKLDSLRVFNNAFIISKDTISENGYNQIFGITLVGLFNDANELREVNINKNAESIFYTRDENQELIGIDKAKSGSIKMLFANSDIEEYTRLNTVDGTLFPEKDYQEKDKFLKGFDWREDERPLSVDDLFKEDKPFELTVIKGLEDYVPQENFFDEELLERMSQVGRKEKAKYTIKLSDLTLRGGKPFSLKEISKTKFNITKVVGKPNAVVMGIYIEFSYKNLKDLDRTYVLDLQKKPKSDNLNQLRILKGITDWNPINNPIYLTYKDGETIINLYEEIMKSSQKNIEYYSGVNSLQLLVGYFKSFDLSASTNTVLDYNMSMYLK</sequence>
<dbReference type="AlphaFoldDB" id="A0A4R8MG91"/>
<accession>A0A4R8MG91</accession>
<evidence type="ECO:0000256" key="1">
    <source>
        <dbReference type="SAM" id="Phobius"/>
    </source>
</evidence>
<name>A0A4R8MG91_9FLAO</name>
<dbReference type="Gene3D" id="2.60.450.10">
    <property type="entry name" value="Lipopolysaccharide (LPS) transport protein A like domain"/>
    <property type="match status" value="1"/>
</dbReference>
<proteinExistence type="predicted"/>